<dbReference type="RefSeq" id="WP_141464338.1">
    <property type="nucleotide sequence ID" value="NZ_RBZW01000021.1"/>
</dbReference>
<dbReference type="OrthoDB" id="198318at2157"/>
<name>A0A4V3VLE0_9EURY</name>
<reference evidence="1 2" key="1">
    <citation type="submission" date="2018-10" db="EMBL/GenBank/DDBJ databases">
        <title>Natronolimnobius sp. XQ-INN 246 isolated from Inner Mongolia Autonomous Region of China.</title>
        <authorList>
            <person name="Xue Q."/>
        </authorList>
    </citation>
    <scope>NUCLEOTIDE SEQUENCE [LARGE SCALE GENOMIC DNA]</scope>
    <source>
        <strain evidence="1 2">XQ-INN 246</strain>
    </source>
</reference>
<organism evidence="1 2">
    <name type="scientific">Salinadaptatus halalkaliphilus</name>
    <dbReference type="NCBI Taxonomy" id="2419781"/>
    <lineage>
        <taxon>Archaea</taxon>
        <taxon>Methanobacteriati</taxon>
        <taxon>Methanobacteriota</taxon>
        <taxon>Stenosarchaea group</taxon>
        <taxon>Halobacteria</taxon>
        <taxon>Halobacteriales</taxon>
        <taxon>Natrialbaceae</taxon>
        <taxon>Salinadaptatus</taxon>
    </lineage>
</organism>
<sequence>MADRIASDHPSVQTFRATCTETATGVTLELPAEAADIVPTDDVVRIVLDETEQFAAVERALTGDERVVRGIYETPDAARDPSTGRDRLAAWVDDHDVRAGGSALFDVVEPDFLYGLREPGATAYYDAYEPPASSLQDIASSLEDDQ</sequence>
<dbReference type="AlphaFoldDB" id="A0A4V3VLE0"/>
<proteinExistence type="predicted"/>
<evidence type="ECO:0000313" key="2">
    <source>
        <dbReference type="Proteomes" id="UP000318864"/>
    </source>
</evidence>
<protein>
    <submittedName>
        <fullName evidence="1">Uncharacterized protein</fullName>
    </submittedName>
</protein>
<keyword evidence="2" id="KW-1185">Reference proteome</keyword>
<dbReference type="InterPro" id="IPR055536">
    <property type="entry name" value="DUF7112"/>
</dbReference>
<gene>
    <name evidence="1" type="ORF">D8Y22_08880</name>
</gene>
<dbReference type="Pfam" id="PF23424">
    <property type="entry name" value="DUF7112"/>
    <property type="match status" value="1"/>
</dbReference>
<dbReference type="Proteomes" id="UP000318864">
    <property type="component" value="Unassembled WGS sequence"/>
</dbReference>
<dbReference type="EMBL" id="RBZW01000021">
    <property type="protein sequence ID" value="THE65297.1"/>
    <property type="molecule type" value="Genomic_DNA"/>
</dbReference>
<comment type="caution">
    <text evidence="1">The sequence shown here is derived from an EMBL/GenBank/DDBJ whole genome shotgun (WGS) entry which is preliminary data.</text>
</comment>
<accession>A0A4V3VLE0</accession>
<evidence type="ECO:0000313" key="1">
    <source>
        <dbReference type="EMBL" id="THE65297.1"/>
    </source>
</evidence>